<organism evidence="1 2">
    <name type="scientific">Syntrophomonas zehnderi OL-4</name>
    <dbReference type="NCBI Taxonomy" id="690567"/>
    <lineage>
        <taxon>Bacteria</taxon>
        <taxon>Bacillati</taxon>
        <taxon>Bacillota</taxon>
        <taxon>Clostridia</taxon>
        <taxon>Eubacteriales</taxon>
        <taxon>Syntrophomonadaceae</taxon>
        <taxon>Syntrophomonas</taxon>
    </lineage>
</organism>
<evidence type="ECO:0000313" key="2">
    <source>
        <dbReference type="Proteomes" id="UP000045545"/>
    </source>
</evidence>
<evidence type="ECO:0000313" key="1">
    <source>
        <dbReference type="EMBL" id="CFW97756.1"/>
    </source>
</evidence>
<keyword evidence="2" id="KW-1185">Reference proteome</keyword>
<dbReference type="Proteomes" id="UP000045545">
    <property type="component" value="Unassembled WGS sequence"/>
</dbReference>
<name>A0A0E4G8U2_9FIRM</name>
<dbReference type="InterPro" id="IPR009229">
    <property type="entry name" value="AgrD"/>
</dbReference>
<proteinExistence type="predicted"/>
<protein>
    <submittedName>
        <fullName evidence="1">Staphylococcal AgrD</fullName>
    </submittedName>
</protein>
<gene>
    <name evidence="1" type="ORF">101</name>
</gene>
<dbReference type="EMBL" id="CGIH01000002">
    <property type="protein sequence ID" value="CFW97756.1"/>
    <property type="molecule type" value="Genomic_DNA"/>
</dbReference>
<dbReference type="OrthoDB" id="1957286at2"/>
<dbReference type="NCBIfam" id="TIGR04223">
    <property type="entry name" value="quorum_AgrD"/>
    <property type="match status" value="1"/>
</dbReference>
<accession>A0A0E4G8U2</accession>
<dbReference type="RefSeq" id="WP_084691419.1">
    <property type="nucleotide sequence ID" value="NZ_CGIH01000002.1"/>
</dbReference>
<reference evidence="1 2" key="1">
    <citation type="submission" date="2015-03" db="EMBL/GenBank/DDBJ databases">
        <authorList>
            <person name="Murphy D."/>
        </authorList>
    </citation>
    <scope>NUCLEOTIDE SEQUENCE [LARGE SCALE GENOMIC DNA]</scope>
    <source>
        <strain evidence="1 2">OL-4</strain>
    </source>
</reference>
<sequence>MMRRLLVLGSSCFAAVLVFVAQTSAHSYKWFLLYEPDIPESLR</sequence>
<dbReference type="AlphaFoldDB" id="A0A0E4G8U2"/>